<feature type="region of interest" description="Disordered" evidence="15">
    <location>
        <begin position="1"/>
        <end position="53"/>
    </location>
</feature>
<evidence type="ECO:0000256" key="3">
    <source>
        <dbReference type="ARBA" id="ARBA00007739"/>
    </source>
</evidence>
<feature type="transmembrane region" description="Helical" evidence="16">
    <location>
        <begin position="59"/>
        <end position="88"/>
    </location>
</feature>
<keyword evidence="9" id="KW-0133">Cell shape</keyword>
<evidence type="ECO:0000259" key="17">
    <source>
        <dbReference type="Pfam" id="PF00905"/>
    </source>
</evidence>
<keyword evidence="16" id="KW-1133">Transmembrane helix</keyword>
<evidence type="ECO:0000256" key="8">
    <source>
        <dbReference type="ARBA" id="ARBA00022801"/>
    </source>
</evidence>
<feature type="domain" description="Penicillin-binding protein transpeptidase" evidence="17">
    <location>
        <begin position="382"/>
        <end position="604"/>
    </location>
</feature>
<comment type="pathway">
    <text evidence="1">Cell wall biogenesis; peptidoglycan biosynthesis.</text>
</comment>
<comment type="similarity">
    <text evidence="2">In the C-terminal section; belongs to the transpeptidase family.</text>
</comment>
<evidence type="ECO:0000256" key="2">
    <source>
        <dbReference type="ARBA" id="ARBA00007090"/>
    </source>
</evidence>
<dbReference type="SUPFAM" id="SSF53955">
    <property type="entry name" value="Lysozyme-like"/>
    <property type="match status" value="1"/>
</dbReference>
<keyword evidence="11" id="KW-0511">Multifunctional enzyme</keyword>
<dbReference type="Gene3D" id="3.40.710.10">
    <property type="entry name" value="DD-peptidase/beta-lactamase superfamily"/>
    <property type="match status" value="1"/>
</dbReference>
<dbReference type="GO" id="GO:0009002">
    <property type="term" value="F:serine-type D-Ala-D-Ala carboxypeptidase activity"/>
    <property type="evidence" value="ECO:0007669"/>
    <property type="project" value="UniProtKB-EC"/>
</dbReference>
<evidence type="ECO:0000256" key="10">
    <source>
        <dbReference type="ARBA" id="ARBA00022984"/>
    </source>
</evidence>
<keyword evidence="10" id="KW-0573">Peptidoglycan synthesis</keyword>
<dbReference type="FunFam" id="1.10.3810.10:FF:000001">
    <property type="entry name" value="Penicillin-binding protein 1A"/>
    <property type="match status" value="1"/>
</dbReference>
<feature type="domain" description="Glycosyl transferase family 51" evidence="18">
    <location>
        <begin position="125"/>
        <end position="288"/>
    </location>
</feature>
<dbReference type="InterPro" id="IPR023346">
    <property type="entry name" value="Lysozyme-like_dom_sf"/>
</dbReference>
<dbReference type="PANTHER" id="PTHR32282:SF33">
    <property type="entry name" value="PEPTIDOGLYCAN GLYCOSYLTRANSFERASE"/>
    <property type="match status" value="1"/>
</dbReference>
<sequence length="705" mass="76225">MAKRKKRQTRIEPTFGASAPRRRAGSLTVGPSDRVLPPSRRSRGGKRKSGRRRTRRSGFFGLLHGLVYWSLVLALWAGIAGIGLAAYYGAQMPSATTWAIPDRPPNVKILAADGRLIANRGMTGGEAVGLHEMSPYIPQAVIAIEDRRFYSHWGIDPLGLARAVIENLMQGRISQGGSTITQQLAKNLFLEPDRTIERKVQEALLALWLEHKYAKDQILEMYLNRVYFGGGAYGVEAAARRYFNKSAHDVTLAEAALLAGLLKAPSRLSPARDPNAAEERAQVVLTAMREQGMIGDSELAAAISAPATRAAAYWTGSEHYVADRVMEELPDLVGNVQKDIVVRTTIDLDLQKQAEKTIRHLIDEKGKELKVSQGALVSIDGSGAVRAMVGGYDYAHSQFDRASEARRQPGSAFKPFVYMAALEQGRTPHSVRNDAPVRIGNWSPENYQGKYYGPVTLAEALARSLNSVAAQLVMEVGPKAVVEVAHRLGIESDLRANASIALGTSEVTPLELTAAYVPFANGGFRPQIHIVEQVTTTDGRLVYKHEKGSFPRVASPQVVGMMNAMMAGTIEYGSGRGAAIGRPAAGKTGTTQASRDAWFVGYTANLVTGVWFGNDDGSPTRATGSSLPVTAWREFMTFAHEGLTVARLPGEWRSDRMPPATAEARQPAATPASAPRAGGRLVPPAEVGGPPQRRELSIIDIILGR</sequence>
<proteinExistence type="inferred from homology"/>
<evidence type="ECO:0000256" key="7">
    <source>
        <dbReference type="ARBA" id="ARBA00022679"/>
    </source>
</evidence>
<evidence type="ECO:0000256" key="11">
    <source>
        <dbReference type="ARBA" id="ARBA00023268"/>
    </source>
</evidence>
<evidence type="ECO:0000259" key="18">
    <source>
        <dbReference type="Pfam" id="PF00912"/>
    </source>
</evidence>
<dbReference type="RefSeq" id="WP_261513928.1">
    <property type="nucleotide sequence ID" value="NZ_JAODNV010000004.1"/>
</dbReference>
<feature type="region of interest" description="Disordered" evidence="15">
    <location>
        <begin position="652"/>
        <end position="693"/>
    </location>
</feature>
<comment type="catalytic activity">
    <reaction evidence="14">
        <text>[GlcNAc-(1-&gt;4)-Mur2Ac(oyl-L-Ala-gamma-D-Glu-L-Lys-D-Ala-D-Ala)](n)-di-trans,octa-cis-undecaprenyl diphosphate + beta-D-GlcNAc-(1-&gt;4)-Mur2Ac(oyl-L-Ala-gamma-D-Glu-L-Lys-D-Ala-D-Ala)-di-trans,octa-cis-undecaprenyl diphosphate = [GlcNAc-(1-&gt;4)-Mur2Ac(oyl-L-Ala-gamma-D-Glu-L-Lys-D-Ala-D-Ala)](n+1)-di-trans,octa-cis-undecaprenyl diphosphate + di-trans,octa-cis-undecaprenyl diphosphate + H(+)</text>
        <dbReference type="Rhea" id="RHEA:23708"/>
        <dbReference type="Rhea" id="RHEA-COMP:9602"/>
        <dbReference type="Rhea" id="RHEA-COMP:9603"/>
        <dbReference type="ChEBI" id="CHEBI:15378"/>
        <dbReference type="ChEBI" id="CHEBI:58405"/>
        <dbReference type="ChEBI" id="CHEBI:60033"/>
        <dbReference type="ChEBI" id="CHEBI:78435"/>
        <dbReference type="EC" id="2.4.99.28"/>
    </reaction>
</comment>
<accession>A0A9X3AZ53</accession>
<keyword evidence="7" id="KW-0808">Transferase</keyword>
<dbReference type="InterPro" id="IPR012338">
    <property type="entry name" value="Beta-lactam/transpept-like"/>
</dbReference>
<dbReference type="PANTHER" id="PTHR32282">
    <property type="entry name" value="BINDING PROTEIN TRANSPEPTIDASE, PUTATIVE-RELATED"/>
    <property type="match status" value="1"/>
</dbReference>
<organism evidence="19 20">
    <name type="scientific">Chelativorans petroleitrophicus</name>
    <dbReference type="NCBI Taxonomy" id="2975484"/>
    <lineage>
        <taxon>Bacteria</taxon>
        <taxon>Pseudomonadati</taxon>
        <taxon>Pseudomonadota</taxon>
        <taxon>Alphaproteobacteria</taxon>
        <taxon>Hyphomicrobiales</taxon>
        <taxon>Phyllobacteriaceae</taxon>
        <taxon>Chelativorans</taxon>
    </lineage>
</organism>
<evidence type="ECO:0000256" key="1">
    <source>
        <dbReference type="ARBA" id="ARBA00004752"/>
    </source>
</evidence>
<evidence type="ECO:0000256" key="16">
    <source>
        <dbReference type="SAM" id="Phobius"/>
    </source>
</evidence>
<dbReference type="GO" id="GO:0008955">
    <property type="term" value="F:peptidoglycan glycosyltransferase activity"/>
    <property type="evidence" value="ECO:0007669"/>
    <property type="project" value="UniProtKB-EC"/>
</dbReference>
<dbReference type="SUPFAM" id="SSF56601">
    <property type="entry name" value="beta-lactamase/transpeptidase-like"/>
    <property type="match status" value="1"/>
</dbReference>
<evidence type="ECO:0000313" key="19">
    <source>
        <dbReference type="EMBL" id="MCT8989224.1"/>
    </source>
</evidence>
<name>A0A9X3AZ53_9HYPH</name>
<dbReference type="GO" id="GO:0008360">
    <property type="term" value="P:regulation of cell shape"/>
    <property type="evidence" value="ECO:0007669"/>
    <property type="project" value="UniProtKB-KW"/>
</dbReference>
<dbReference type="GO" id="GO:0071555">
    <property type="term" value="P:cell wall organization"/>
    <property type="evidence" value="ECO:0007669"/>
    <property type="project" value="UniProtKB-KW"/>
</dbReference>
<dbReference type="GO" id="GO:0008658">
    <property type="term" value="F:penicillin binding"/>
    <property type="evidence" value="ECO:0007669"/>
    <property type="project" value="InterPro"/>
</dbReference>
<evidence type="ECO:0000256" key="12">
    <source>
        <dbReference type="ARBA" id="ARBA00023316"/>
    </source>
</evidence>
<evidence type="ECO:0000256" key="9">
    <source>
        <dbReference type="ARBA" id="ARBA00022960"/>
    </source>
</evidence>
<keyword evidence="20" id="KW-1185">Reference proteome</keyword>
<keyword evidence="4" id="KW-0121">Carboxypeptidase</keyword>
<dbReference type="InterPro" id="IPR001264">
    <property type="entry name" value="Glyco_trans_51"/>
</dbReference>
<keyword evidence="5" id="KW-0645">Protease</keyword>
<reference evidence="19" key="1">
    <citation type="submission" date="2022-08" db="EMBL/GenBank/DDBJ databases">
        <title>Chelativorans sichuanense sp. nov., a paraffin oil-degrading bacterium isolated from a mixture of oil-based drill cuttings and paddy soil.</title>
        <authorList>
            <person name="Yu J."/>
            <person name="Liu H."/>
            <person name="Chen Q."/>
        </authorList>
    </citation>
    <scope>NUCLEOTIDE SEQUENCE</scope>
    <source>
        <strain evidence="19">SCAU 2101</strain>
    </source>
</reference>
<evidence type="ECO:0000256" key="4">
    <source>
        <dbReference type="ARBA" id="ARBA00022645"/>
    </source>
</evidence>
<evidence type="ECO:0000256" key="15">
    <source>
        <dbReference type="SAM" id="MobiDB-lite"/>
    </source>
</evidence>
<dbReference type="Pfam" id="PF00912">
    <property type="entry name" value="Transgly"/>
    <property type="match status" value="1"/>
</dbReference>
<dbReference type="GO" id="GO:0006508">
    <property type="term" value="P:proteolysis"/>
    <property type="evidence" value="ECO:0007669"/>
    <property type="project" value="UniProtKB-KW"/>
</dbReference>
<comment type="similarity">
    <text evidence="3">In the N-terminal section; belongs to the glycosyltransferase 51 family.</text>
</comment>
<dbReference type="Proteomes" id="UP001149009">
    <property type="component" value="Unassembled WGS sequence"/>
</dbReference>
<keyword evidence="12" id="KW-0961">Cell wall biogenesis/degradation</keyword>
<keyword evidence="16" id="KW-0472">Membrane</keyword>
<dbReference type="NCBIfam" id="TIGR02074">
    <property type="entry name" value="PBP_1a_fam"/>
    <property type="match status" value="1"/>
</dbReference>
<gene>
    <name evidence="19" type="ORF">NYR54_02770</name>
</gene>
<evidence type="ECO:0000313" key="20">
    <source>
        <dbReference type="Proteomes" id="UP001149009"/>
    </source>
</evidence>
<dbReference type="GO" id="GO:0030288">
    <property type="term" value="C:outer membrane-bounded periplasmic space"/>
    <property type="evidence" value="ECO:0007669"/>
    <property type="project" value="TreeGrafter"/>
</dbReference>
<dbReference type="InterPro" id="IPR050396">
    <property type="entry name" value="Glycosyltr_51/Transpeptidase"/>
</dbReference>
<keyword evidence="8" id="KW-0378">Hydrolase</keyword>
<dbReference type="EMBL" id="JAODNV010000004">
    <property type="protein sequence ID" value="MCT8989224.1"/>
    <property type="molecule type" value="Genomic_DNA"/>
</dbReference>
<evidence type="ECO:0000256" key="13">
    <source>
        <dbReference type="ARBA" id="ARBA00034000"/>
    </source>
</evidence>
<dbReference type="AlphaFoldDB" id="A0A9X3AZ53"/>
<comment type="caution">
    <text evidence="19">The sequence shown here is derived from an EMBL/GenBank/DDBJ whole genome shotgun (WGS) entry which is preliminary data.</text>
</comment>
<keyword evidence="6" id="KW-0328">Glycosyltransferase</keyword>
<dbReference type="Gene3D" id="1.10.3810.10">
    <property type="entry name" value="Biosynthetic peptidoglycan transglycosylase-like"/>
    <property type="match status" value="1"/>
</dbReference>
<dbReference type="Pfam" id="PF00905">
    <property type="entry name" value="Transpeptidase"/>
    <property type="match status" value="1"/>
</dbReference>
<dbReference type="GO" id="GO:0009252">
    <property type="term" value="P:peptidoglycan biosynthetic process"/>
    <property type="evidence" value="ECO:0007669"/>
    <property type="project" value="UniProtKB-KW"/>
</dbReference>
<dbReference type="InterPro" id="IPR036950">
    <property type="entry name" value="PBP_transglycosylase"/>
</dbReference>
<feature type="compositionally biased region" description="Basic residues" evidence="15">
    <location>
        <begin position="40"/>
        <end position="53"/>
    </location>
</feature>
<evidence type="ECO:0000256" key="14">
    <source>
        <dbReference type="ARBA" id="ARBA00049902"/>
    </source>
</evidence>
<keyword evidence="16" id="KW-0812">Transmembrane</keyword>
<evidence type="ECO:0000256" key="6">
    <source>
        <dbReference type="ARBA" id="ARBA00022676"/>
    </source>
</evidence>
<protein>
    <submittedName>
        <fullName evidence="19">Penicillin-binding protein</fullName>
    </submittedName>
</protein>
<comment type="catalytic activity">
    <reaction evidence="13">
        <text>Preferential cleavage: (Ac)2-L-Lys-D-Ala-|-D-Ala. Also transpeptidation of peptidyl-alanyl moieties that are N-acyl substituents of D-alanine.</text>
        <dbReference type="EC" id="3.4.16.4"/>
    </reaction>
</comment>
<dbReference type="InterPro" id="IPR001460">
    <property type="entry name" value="PCN-bd_Tpept"/>
</dbReference>
<evidence type="ECO:0000256" key="5">
    <source>
        <dbReference type="ARBA" id="ARBA00022670"/>
    </source>
</evidence>